<dbReference type="OrthoDB" id="9787830at2"/>
<comment type="caution">
    <text evidence="1">The sequence shown here is derived from an EMBL/GenBank/DDBJ whole genome shotgun (WGS) entry which is preliminary data.</text>
</comment>
<dbReference type="RefSeq" id="WP_005993698.1">
    <property type="nucleotide sequence ID" value="NZ_AECZ01000012.1"/>
</dbReference>
<proteinExistence type="predicted"/>
<organism evidence="1 2">
    <name type="scientific">Solidesulfovibrio fructosivorans JJ]</name>
    <dbReference type="NCBI Taxonomy" id="596151"/>
    <lineage>
        <taxon>Bacteria</taxon>
        <taxon>Pseudomonadati</taxon>
        <taxon>Thermodesulfobacteriota</taxon>
        <taxon>Desulfovibrionia</taxon>
        <taxon>Desulfovibrionales</taxon>
        <taxon>Desulfovibrionaceae</taxon>
        <taxon>Solidesulfovibrio</taxon>
    </lineage>
</organism>
<dbReference type="AlphaFoldDB" id="E1JWY2"/>
<dbReference type="Proteomes" id="UP000006250">
    <property type="component" value="Unassembled WGS sequence"/>
</dbReference>
<keyword evidence="2" id="KW-1185">Reference proteome</keyword>
<accession>E1JWY2</accession>
<dbReference type="Gene3D" id="1.20.58.2180">
    <property type="match status" value="1"/>
</dbReference>
<evidence type="ECO:0000313" key="2">
    <source>
        <dbReference type="Proteomes" id="UP000006250"/>
    </source>
</evidence>
<protein>
    <submittedName>
        <fullName evidence="1">Uncharacterized protein</fullName>
    </submittedName>
</protein>
<reference evidence="1 2" key="1">
    <citation type="submission" date="2010-08" db="EMBL/GenBank/DDBJ databases">
        <title>The draft genome of Desulfovibrio fructosovorans JJ.</title>
        <authorList>
            <consortium name="US DOE Joint Genome Institute (JGI-PGF)"/>
            <person name="Lucas S."/>
            <person name="Copeland A."/>
            <person name="Lapidus A."/>
            <person name="Cheng J.-F."/>
            <person name="Bruce D."/>
            <person name="Goodwin L."/>
            <person name="Pitluck S."/>
            <person name="Land M.L."/>
            <person name="Hauser L."/>
            <person name="Chang Y.-J."/>
            <person name="Jeffries C."/>
            <person name="Wall J.D."/>
            <person name="Stahl D.A."/>
            <person name="Arkin A.P."/>
            <person name="Dehal P."/>
            <person name="Stolyar S.M."/>
            <person name="Hazen T.C."/>
            <person name="Woyke T.J."/>
        </authorList>
    </citation>
    <scope>NUCLEOTIDE SEQUENCE [LARGE SCALE GENOMIC DNA]</scope>
    <source>
        <strain evidence="1 2">JJ</strain>
    </source>
</reference>
<sequence length="53" mass="6069">MAYTPPELVAQALYPDVFTYDMVKETRGFFKLFWNKDLTEARALMEPAGAARP</sequence>
<dbReference type="EMBL" id="AECZ01000012">
    <property type="protein sequence ID" value="EFL51186.1"/>
    <property type="molecule type" value="Genomic_DNA"/>
</dbReference>
<evidence type="ECO:0000313" key="1">
    <source>
        <dbReference type="EMBL" id="EFL51186.1"/>
    </source>
</evidence>
<gene>
    <name evidence="1" type="ORF">DesfrDRAFT_2131</name>
</gene>
<name>E1JWY2_SOLFR</name>